<dbReference type="SUPFAM" id="SSF111369">
    <property type="entry name" value="HlyD-like secretion proteins"/>
    <property type="match status" value="1"/>
</dbReference>
<dbReference type="Pfam" id="PF25917">
    <property type="entry name" value="BSH_RND"/>
    <property type="match status" value="1"/>
</dbReference>
<dbReference type="Gene3D" id="2.40.50.100">
    <property type="match status" value="1"/>
</dbReference>
<evidence type="ECO:0000259" key="3">
    <source>
        <dbReference type="Pfam" id="PF25917"/>
    </source>
</evidence>
<keyword evidence="5" id="KW-1185">Reference proteome</keyword>
<feature type="domain" description="Multidrug resistance protein MdtA-like barrel-sandwich hybrid" evidence="3">
    <location>
        <begin position="38"/>
        <end position="193"/>
    </location>
</feature>
<dbReference type="EMBL" id="LVJN01000014">
    <property type="protein sequence ID" value="OSM07271.1"/>
    <property type="molecule type" value="Genomic_DNA"/>
</dbReference>
<dbReference type="Gene3D" id="2.40.30.170">
    <property type="match status" value="1"/>
</dbReference>
<reference evidence="4 5" key="1">
    <citation type="journal article" date="2016" name="BMC Genomics">
        <title>Combined genomic and structural analyses of a cultured magnetotactic bacterium reveals its niche adaptation to a dynamic environment.</title>
        <authorList>
            <person name="Araujo A.C."/>
            <person name="Morillo V."/>
            <person name="Cypriano J."/>
            <person name="Teixeira L.C."/>
            <person name="Leao P."/>
            <person name="Lyra S."/>
            <person name="Almeida L.G."/>
            <person name="Bazylinski D.A."/>
            <person name="Vasconcellos A.T."/>
            <person name="Abreu F."/>
            <person name="Lins U."/>
        </authorList>
    </citation>
    <scope>NUCLEOTIDE SEQUENCE [LARGE SCALE GENOMIC DNA]</scope>
    <source>
        <strain evidence="4 5">IT-1</strain>
    </source>
</reference>
<name>A0A1Y2K9T5_9PROT</name>
<evidence type="ECO:0000313" key="5">
    <source>
        <dbReference type="Proteomes" id="UP000194003"/>
    </source>
</evidence>
<dbReference type="Proteomes" id="UP000194003">
    <property type="component" value="Unassembled WGS sequence"/>
</dbReference>
<feature type="region of interest" description="Disordered" evidence="2">
    <location>
        <begin position="281"/>
        <end position="301"/>
    </location>
</feature>
<organism evidence="4 5">
    <name type="scientific">Magnetofaba australis IT-1</name>
    <dbReference type="NCBI Taxonomy" id="1434232"/>
    <lineage>
        <taxon>Bacteria</taxon>
        <taxon>Pseudomonadati</taxon>
        <taxon>Pseudomonadota</taxon>
        <taxon>Magnetococcia</taxon>
        <taxon>Magnetococcales</taxon>
        <taxon>Magnetococcaceae</taxon>
        <taxon>Magnetofaba</taxon>
    </lineage>
</organism>
<dbReference type="AlphaFoldDB" id="A0A1Y2K9T5"/>
<gene>
    <name evidence="4" type="ORF">MAIT1_04512</name>
</gene>
<dbReference type="NCBIfam" id="TIGR01730">
    <property type="entry name" value="RND_mfp"/>
    <property type="match status" value="1"/>
</dbReference>
<dbReference type="PANTHER" id="PTHR30469:SF15">
    <property type="entry name" value="HLYD FAMILY OF SECRETION PROTEINS"/>
    <property type="match status" value="1"/>
</dbReference>
<evidence type="ECO:0000313" key="4">
    <source>
        <dbReference type="EMBL" id="OSM07271.1"/>
    </source>
</evidence>
<dbReference type="GO" id="GO:0015562">
    <property type="term" value="F:efflux transmembrane transporter activity"/>
    <property type="evidence" value="ECO:0007669"/>
    <property type="project" value="TreeGrafter"/>
</dbReference>
<dbReference type="InterPro" id="IPR006143">
    <property type="entry name" value="RND_pump_MFP"/>
</dbReference>
<sequence length="301" mass="32603">MVFMALASRAEAVDAARAALEAPLGASAALRCLSTPARDVTLTMPVTGQIQELAVMEGDRVKPGDLLLRVDDRLADIEYKRRKMIANDASELKAAKARLRSVSQRLKAAMELLQSTHSISQDEVDELALERVLANSDVTRLLHEQSVQAIEARRAKLEKESHRLTAPFDGTVVEILTEQGATIHADQPLIRLVDTRTGVLECSLESDGDADLKVGGRMTIGFPAHNPTTMRHGVVSFVSPLQDSASHLRKIKIRFDNADGAVLLGMAGIILANVQSPAEEARVGARSEASPREKPARVVQQ</sequence>
<comment type="similarity">
    <text evidence="1">Belongs to the membrane fusion protein (MFP) (TC 8.A.1) family.</text>
</comment>
<dbReference type="PANTHER" id="PTHR30469">
    <property type="entry name" value="MULTIDRUG RESISTANCE PROTEIN MDTA"/>
    <property type="match status" value="1"/>
</dbReference>
<comment type="caution">
    <text evidence="4">The sequence shown here is derived from an EMBL/GenBank/DDBJ whole genome shotgun (WGS) entry which is preliminary data.</text>
</comment>
<accession>A0A1Y2K9T5</accession>
<proteinExistence type="inferred from homology"/>
<dbReference type="Gene3D" id="1.10.287.470">
    <property type="entry name" value="Helix hairpin bin"/>
    <property type="match status" value="1"/>
</dbReference>
<dbReference type="GO" id="GO:1990281">
    <property type="term" value="C:efflux pump complex"/>
    <property type="evidence" value="ECO:0007669"/>
    <property type="project" value="TreeGrafter"/>
</dbReference>
<evidence type="ECO:0000256" key="1">
    <source>
        <dbReference type="ARBA" id="ARBA00009477"/>
    </source>
</evidence>
<dbReference type="InterPro" id="IPR058625">
    <property type="entry name" value="MdtA-like_BSH"/>
</dbReference>
<evidence type="ECO:0000256" key="2">
    <source>
        <dbReference type="SAM" id="MobiDB-lite"/>
    </source>
</evidence>
<dbReference type="STRING" id="1434232.MAIT1_04512"/>
<protein>
    <submittedName>
        <fullName evidence="4">Putative membrane-fusion protein-like protein</fullName>
    </submittedName>
</protein>